<dbReference type="RefSeq" id="WP_154477257.1">
    <property type="nucleotide sequence ID" value="NZ_VULY01000018.1"/>
</dbReference>
<name>A0A6N7USV1_9FIRM</name>
<comment type="caution">
    <text evidence="1">The sequence shown here is derived from an EMBL/GenBank/DDBJ whole genome shotgun (WGS) entry which is preliminary data.</text>
</comment>
<dbReference type="Proteomes" id="UP000434409">
    <property type="component" value="Unassembled WGS sequence"/>
</dbReference>
<protein>
    <recommendedName>
        <fullName evidence="3">DUF5681 domain-containing protein</fullName>
    </recommendedName>
</protein>
<proteinExistence type="predicted"/>
<gene>
    <name evidence="1" type="ORF">FYJ34_06845</name>
</gene>
<evidence type="ECO:0000313" key="2">
    <source>
        <dbReference type="Proteomes" id="UP000434409"/>
    </source>
</evidence>
<organism evidence="1 2">
    <name type="scientific">Suipraeoptans intestinalis</name>
    <dbReference type="NCBI Taxonomy" id="2606628"/>
    <lineage>
        <taxon>Bacteria</taxon>
        <taxon>Bacillati</taxon>
        <taxon>Bacillota</taxon>
        <taxon>Clostridia</taxon>
        <taxon>Lachnospirales</taxon>
        <taxon>Lachnospiraceae</taxon>
        <taxon>Suipraeoptans</taxon>
    </lineage>
</organism>
<keyword evidence="2" id="KW-1185">Reference proteome</keyword>
<evidence type="ECO:0008006" key="3">
    <source>
        <dbReference type="Google" id="ProtNLM"/>
    </source>
</evidence>
<accession>A0A6N7USV1</accession>
<dbReference type="AlphaFoldDB" id="A0A6N7USV1"/>
<reference evidence="1 2" key="1">
    <citation type="submission" date="2019-08" db="EMBL/GenBank/DDBJ databases">
        <title>In-depth cultivation of the pig gut microbiome towards novel bacterial diversity and tailored functional studies.</title>
        <authorList>
            <person name="Wylensek D."/>
            <person name="Hitch T.C.A."/>
            <person name="Clavel T."/>
        </authorList>
    </citation>
    <scope>NUCLEOTIDE SEQUENCE [LARGE SCALE GENOMIC DNA]</scope>
    <source>
        <strain evidence="1 2">68-1-5</strain>
    </source>
</reference>
<sequence length="129" mass="15292">MAWKKGQSGNRKGRPKLNEVEKQNVTFFKQQLKKYSVPALEELFELMTNSINQDIRYKCATYILDRCFGKDFVAERLEEQNKDIRIQLITTGETYQPNETDEQEIWNVENNTDWIEDTDEWGTDDIYLG</sequence>
<dbReference type="EMBL" id="VULY01000018">
    <property type="protein sequence ID" value="MSR93978.1"/>
    <property type="molecule type" value="Genomic_DNA"/>
</dbReference>
<evidence type="ECO:0000313" key="1">
    <source>
        <dbReference type="EMBL" id="MSR93978.1"/>
    </source>
</evidence>